<keyword evidence="3 6" id="KW-0812">Transmembrane</keyword>
<evidence type="ECO:0000313" key="9">
    <source>
        <dbReference type="Proteomes" id="UP000535078"/>
    </source>
</evidence>
<dbReference type="PANTHER" id="PTHR32322:SF18">
    <property type="entry name" value="S-ADENOSYLMETHIONINE_S-ADENOSYLHOMOCYSTEINE TRANSPORTER"/>
    <property type="match status" value="1"/>
</dbReference>
<evidence type="ECO:0000313" key="8">
    <source>
        <dbReference type="EMBL" id="NJB88455.1"/>
    </source>
</evidence>
<dbReference type="Proteomes" id="UP000535078">
    <property type="component" value="Unassembled WGS sequence"/>
</dbReference>
<reference evidence="8 9" key="1">
    <citation type="submission" date="2020-03" db="EMBL/GenBank/DDBJ databases">
        <title>Genomic Encyclopedia of Type Strains, Phase IV (KMG-IV): sequencing the most valuable type-strain genomes for metagenomic binning, comparative biology and taxonomic classification.</title>
        <authorList>
            <person name="Goeker M."/>
        </authorList>
    </citation>
    <scope>NUCLEOTIDE SEQUENCE [LARGE SCALE GENOMIC DNA]</scope>
    <source>
        <strain evidence="8 9">DSM 25229</strain>
    </source>
</reference>
<protein>
    <submittedName>
        <fullName evidence="8">Drug/metabolite transporter (DMT)-like permease</fullName>
    </submittedName>
</protein>
<gene>
    <name evidence="8" type="ORF">GGR90_000607</name>
</gene>
<evidence type="ECO:0000256" key="6">
    <source>
        <dbReference type="SAM" id="Phobius"/>
    </source>
</evidence>
<name>A0A7X5XNN6_9SPHN</name>
<evidence type="ECO:0000256" key="3">
    <source>
        <dbReference type="ARBA" id="ARBA00022692"/>
    </source>
</evidence>
<dbReference type="GO" id="GO:0005886">
    <property type="term" value="C:plasma membrane"/>
    <property type="evidence" value="ECO:0007669"/>
    <property type="project" value="UniProtKB-SubCell"/>
</dbReference>
<feature type="transmembrane region" description="Helical" evidence="6">
    <location>
        <begin position="87"/>
        <end position="107"/>
    </location>
</feature>
<organism evidence="8 9">
    <name type="scientific">Sphingopyxis italica</name>
    <dbReference type="NCBI Taxonomy" id="1129133"/>
    <lineage>
        <taxon>Bacteria</taxon>
        <taxon>Pseudomonadati</taxon>
        <taxon>Pseudomonadota</taxon>
        <taxon>Alphaproteobacteria</taxon>
        <taxon>Sphingomonadales</taxon>
        <taxon>Sphingomonadaceae</taxon>
        <taxon>Sphingopyxis</taxon>
    </lineage>
</organism>
<evidence type="ECO:0000256" key="5">
    <source>
        <dbReference type="ARBA" id="ARBA00023136"/>
    </source>
</evidence>
<feature type="transmembrane region" description="Helical" evidence="6">
    <location>
        <begin position="147"/>
        <end position="165"/>
    </location>
</feature>
<feature type="transmembrane region" description="Helical" evidence="6">
    <location>
        <begin position="263"/>
        <end position="284"/>
    </location>
</feature>
<feature type="domain" description="EamA" evidence="7">
    <location>
        <begin position="203"/>
        <end position="338"/>
    </location>
</feature>
<evidence type="ECO:0000256" key="4">
    <source>
        <dbReference type="ARBA" id="ARBA00022989"/>
    </source>
</evidence>
<feature type="transmembrane region" description="Helical" evidence="6">
    <location>
        <begin position="296"/>
        <end position="314"/>
    </location>
</feature>
<dbReference type="InterPro" id="IPR050638">
    <property type="entry name" value="AA-Vitamin_Transporters"/>
</dbReference>
<dbReference type="AlphaFoldDB" id="A0A7X5XNN6"/>
<proteinExistence type="predicted"/>
<feature type="transmembrane region" description="Helical" evidence="6">
    <location>
        <begin position="204"/>
        <end position="221"/>
    </location>
</feature>
<feature type="domain" description="EamA" evidence="7">
    <location>
        <begin position="57"/>
        <end position="188"/>
    </location>
</feature>
<dbReference type="Pfam" id="PF00892">
    <property type="entry name" value="EamA"/>
    <property type="match status" value="2"/>
</dbReference>
<evidence type="ECO:0000256" key="2">
    <source>
        <dbReference type="ARBA" id="ARBA00022475"/>
    </source>
</evidence>
<dbReference type="SUPFAM" id="SSF103481">
    <property type="entry name" value="Multidrug resistance efflux transporter EmrE"/>
    <property type="match status" value="2"/>
</dbReference>
<dbReference type="InterPro" id="IPR037185">
    <property type="entry name" value="EmrE-like"/>
</dbReference>
<accession>A0A7X5XNN6</accession>
<dbReference type="PANTHER" id="PTHR32322">
    <property type="entry name" value="INNER MEMBRANE TRANSPORTER"/>
    <property type="match status" value="1"/>
</dbReference>
<comment type="subcellular location">
    <subcellularLocation>
        <location evidence="1">Cell membrane</location>
        <topology evidence="1">Multi-pass membrane protein</topology>
    </subcellularLocation>
</comment>
<keyword evidence="4 6" id="KW-1133">Transmembrane helix</keyword>
<dbReference type="InterPro" id="IPR000620">
    <property type="entry name" value="EamA_dom"/>
</dbReference>
<comment type="caution">
    <text evidence="8">The sequence shown here is derived from an EMBL/GenBank/DDBJ whole genome shotgun (WGS) entry which is preliminary data.</text>
</comment>
<feature type="transmembrane region" description="Helical" evidence="6">
    <location>
        <begin position="320"/>
        <end position="338"/>
    </location>
</feature>
<keyword evidence="2" id="KW-1003">Cell membrane</keyword>
<keyword evidence="5 6" id="KW-0472">Membrane</keyword>
<dbReference type="EMBL" id="JAATIT010000001">
    <property type="protein sequence ID" value="NJB88455.1"/>
    <property type="molecule type" value="Genomic_DNA"/>
</dbReference>
<feature type="transmembrane region" description="Helical" evidence="6">
    <location>
        <begin position="233"/>
        <end position="251"/>
    </location>
</feature>
<sequence length="362" mass="39354">MMHYVQRDDADRIMVQAKFCEPEEAQGGAPDRQTDQKGHPLTHRFPIFQRAWGSAGLLLCAASLFWALNPIVARAVHHLVTPLGMAFWRWVVAMGVGLLFAWPHLVADRRAILQNWKMLSFLGTLGIGAFALVVYWGLQYTTATNNLMMQGAMPSMILLLSTVIFRDRITIGQLAGTLVSLAGLLVIVAQGSLANILAMTFNRGDAAALFGVFLYSLYSTLLRKKPAIHQLSFLVTLFAVGAASIAIPYLLEIAHGHYMAARIEVPLAILYVGIFPSLLAYFFFNRSVDLIGVARASIYMNLPPVFGVALAILLLGEHLAPFHIAGAALVGAGVFMATRREDEPPAAGRVETVAVEAASSPR</sequence>
<evidence type="ECO:0000259" key="7">
    <source>
        <dbReference type="Pfam" id="PF00892"/>
    </source>
</evidence>
<keyword evidence="9" id="KW-1185">Reference proteome</keyword>
<feature type="transmembrane region" description="Helical" evidence="6">
    <location>
        <begin position="177"/>
        <end position="198"/>
    </location>
</feature>
<feature type="transmembrane region" description="Helical" evidence="6">
    <location>
        <begin position="119"/>
        <end position="141"/>
    </location>
</feature>
<evidence type="ECO:0000256" key="1">
    <source>
        <dbReference type="ARBA" id="ARBA00004651"/>
    </source>
</evidence>
<feature type="transmembrane region" description="Helical" evidence="6">
    <location>
        <begin position="47"/>
        <end position="67"/>
    </location>
</feature>